<dbReference type="Proteomes" id="UP000192257">
    <property type="component" value="Unassembled WGS sequence"/>
</dbReference>
<gene>
    <name evidence="2" type="ORF">TM35_000131310</name>
</gene>
<sequence>MLHLSPTATSSTSSNSSKRKSVCRNEMPSKLPPIRAAGAMLIPTKPKTKPEKAARTINGGATAAADELLQLKHLLRMQERRLNERRRIMSSTVPCADIKRLVAKDIDTLSAVDPINELRTPESNCMDDISLTISGAKYNATPILPQLQESALEKSKETTTEKKKETIPEEKNEITTEKPKETTLEEKETIPEEKKEKIPEKKETTTEEKKETEEKYEKKEKEEEKDDESEVRRLEEEINRCNSRINRIQSVMARSWKTSQPRSNTVSPPSPLDVNGGETAASGTLPEIVDMPTIVCTFPEPEETKKESEPLVSCIHPQMEASSLDVWRMGNNNASVTNLFEAEQSVLNMTMGRMSMRSSSVLRVTDTTVAFMELLGGRRDVVLPSPSELDITRGGDILSSNYILKVDVQDALRKRKGPTGIIAGAPFFRMVPLLNIAGVAQPSISAISTVLNALRRAFDGAVVWVNLREEPLVYINNEAHIVRERKEPLMPMIIPNVTSRSIAQIEEKLKQEVLKEARENGGNISIHMEGKDGVMEDQWESADPSRVLTIQDVFNGLKPTVMYYRRPITRNVGPQPQDFDFVVDLCLEDSKSVIIYNCQSGRGKTSAMMLITSIVRLYQACIPDESFDIRLLRSDIRGFNFRTIKKIVSLIPDGKLHERRVMVLLELSDKGYSIAEHINAAFNTGSASAEEAIMHLQQYAYFLVFSYYCEQRFWGYHTKAPFSVWLAEKNELKLLITSIQSMEEEFKEERIVAPVDAGEEAWAASIVRHRKGNVLNAGRILCSVPMETEDHVSINALRQLAPDVPIFTCGRLTQEGRDTLVTEIRRKFPTQKRIQWISLRAEPMVFINETCFTLTDYDSVPSNPTEIGSTMHVSLKALEQIEERLRRDVILESQERKGQILLHRIDELGKRVTLRVKVCTVRTPKATMLDFAKECGIDYRHIPIPFSGHMLPSDIDPLLSFLSKYSDAEDVFIINDTEGATRTTVALNILTIFRASRVRNLRQLTTPDDIREVLRVGHNNIVLPQAQIVSCVPVNPEEVPTKPIELQVALTICQMLTAGSLLRAVTAATELGGRGMRWNILHALNRLKEEMVNDTMGLKAKLMREAVHLVRTYLLILLSTIYIDTMGDYDTQEPFSDWVDKRVEVANIIANLDQRAEQTLKYVETRNILKTDLTRRSGDVLTGNFALKADHFPGCRKKGLRPELCGAPNLRKVNGVNVYGVAIPTLMGIHNILSLLGASHEPFATYPGEQNDRELYTAFAAPRLFDPQFRAEELSKPLRGHVVWVNLREEPVLYVGDRPFVLRNLDAPYVNVELTGIEAQKVELVESHLLTDVLKEAENHDGMCLVSDEGNPGELVGIWETATTETVKTIRQIYNDLAAQGFRVSLLRLPVTDEQSPGVEDFDALVSSLLPHITTHMDRRETLSFVFNCQMGRGRTTTGMVICCLLIGLVMPEYYDELDNMFNPLYKPEDSVLSRGDYGCIMQLKRVLTAGRNAKHRVDLVIEACSQMQNLRTAIEAFAQQVNSPDVTEAQRGHAHHHGVHYLRRYFNLITFAAYLEEDYVPMKRHMRGTYADWLAQRPELTTLCETASLK</sequence>
<protein>
    <submittedName>
        <fullName evidence="2">Metal ion binding protein</fullName>
    </submittedName>
</protein>
<keyword evidence="3" id="KW-1185">Reference proteome</keyword>
<evidence type="ECO:0000256" key="1">
    <source>
        <dbReference type="SAM" id="MobiDB-lite"/>
    </source>
</evidence>
<proteinExistence type="predicted"/>
<dbReference type="EMBL" id="NBCO01000013">
    <property type="protein sequence ID" value="ORC89127.1"/>
    <property type="molecule type" value="Genomic_DNA"/>
</dbReference>
<dbReference type="PANTHER" id="PTHR23339">
    <property type="entry name" value="TYROSINE SPECIFIC PROTEIN PHOSPHATASE AND DUAL SPECIFICITY PROTEIN PHOSPHATASE"/>
    <property type="match status" value="1"/>
</dbReference>
<reference evidence="2 3" key="1">
    <citation type="submission" date="2017-03" db="EMBL/GenBank/DDBJ databases">
        <title>An alternative strategy for trypanosome survival in the mammalian bloodstream revealed through genome and transcriptome analysis of the ubiquitous bovine parasite Trypanosoma (Megatrypanum) theileri.</title>
        <authorList>
            <person name="Kelly S."/>
            <person name="Ivens A."/>
            <person name="Mott A."/>
            <person name="O'Neill E."/>
            <person name="Emms D."/>
            <person name="Macleod O."/>
            <person name="Voorheis P."/>
            <person name="Matthews J."/>
            <person name="Matthews K."/>
            <person name="Carrington M."/>
        </authorList>
    </citation>
    <scope>NUCLEOTIDE SEQUENCE [LARGE SCALE GENOMIC DNA]</scope>
    <source>
        <strain evidence="2">Edinburgh</strain>
    </source>
</reference>
<dbReference type="InterPro" id="IPR029021">
    <property type="entry name" value="Prot-tyrosine_phosphatase-like"/>
</dbReference>
<feature type="region of interest" description="Disordered" evidence="1">
    <location>
        <begin position="148"/>
        <end position="231"/>
    </location>
</feature>
<feature type="compositionally biased region" description="Basic and acidic residues" evidence="1">
    <location>
        <begin position="151"/>
        <end position="222"/>
    </location>
</feature>
<dbReference type="VEuPathDB" id="TriTrypDB:TM35_000131310"/>
<dbReference type="InterPro" id="IPR050561">
    <property type="entry name" value="PTP"/>
</dbReference>
<dbReference type="FunFam" id="3.90.190.10:FF:000156">
    <property type="entry name" value="Inositol_hexakisphosphate"/>
    <property type="match status" value="1"/>
</dbReference>
<evidence type="ECO:0000313" key="3">
    <source>
        <dbReference type="Proteomes" id="UP000192257"/>
    </source>
</evidence>
<feature type="compositionally biased region" description="Low complexity" evidence="1">
    <location>
        <begin position="1"/>
        <end position="16"/>
    </location>
</feature>
<dbReference type="CDD" id="cd14496">
    <property type="entry name" value="PTP_paladin"/>
    <property type="match status" value="2"/>
</dbReference>
<feature type="compositionally biased region" description="Polar residues" evidence="1">
    <location>
        <begin position="256"/>
        <end position="267"/>
    </location>
</feature>
<dbReference type="Pfam" id="PF14566">
    <property type="entry name" value="PTPlike_phytase"/>
    <property type="match status" value="3"/>
</dbReference>
<dbReference type="GeneID" id="39985127"/>
<dbReference type="SUPFAM" id="SSF52799">
    <property type="entry name" value="(Phosphotyrosine protein) phosphatases II"/>
    <property type="match status" value="3"/>
</dbReference>
<comment type="caution">
    <text evidence="2">The sequence shown here is derived from an EMBL/GenBank/DDBJ whole genome shotgun (WGS) entry which is preliminary data.</text>
</comment>
<organism evidence="2 3">
    <name type="scientific">Trypanosoma theileri</name>
    <dbReference type="NCBI Taxonomy" id="67003"/>
    <lineage>
        <taxon>Eukaryota</taxon>
        <taxon>Discoba</taxon>
        <taxon>Euglenozoa</taxon>
        <taxon>Kinetoplastea</taxon>
        <taxon>Metakinetoplastina</taxon>
        <taxon>Trypanosomatida</taxon>
        <taxon>Trypanosomatidae</taxon>
        <taxon>Trypanosoma</taxon>
    </lineage>
</organism>
<evidence type="ECO:0000313" key="2">
    <source>
        <dbReference type="EMBL" id="ORC89127.1"/>
    </source>
</evidence>
<dbReference type="RefSeq" id="XP_028883193.1">
    <property type="nucleotide sequence ID" value="XM_029025347.1"/>
</dbReference>
<name>A0A1X0NWP0_9TRYP</name>
<dbReference type="SMART" id="SM01301">
    <property type="entry name" value="PTPlike_phytase"/>
    <property type="match status" value="3"/>
</dbReference>
<feature type="region of interest" description="Disordered" evidence="1">
    <location>
        <begin position="1"/>
        <end position="34"/>
    </location>
</feature>
<dbReference type="OrthoDB" id="66369at2759"/>
<dbReference type="Gene3D" id="3.90.190.10">
    <property type="entry name" value="Protein tyrosine phosphatase superfamily"/>
    <property type="match status" value="3"/>
</dbReference>
<accession>A0A1X0NWP0</accession>
<feature type="region of interest" description="Disordered" evidence="1">
    <location>
        <begin position="255"/>
        <end position="278"/>
    </location>
</feature>